<accession>A0A6N7XP86</accession>
<reference evidence="2 3" key="1">
    <citation type="submission" date="2019-09" db="EMBL/GenBank/DDBJ databases">
        <title>In-depth cultivation of the pig gut microbiome towards novel bacterial diversity and tailored functional studies.</title>
        <authorList>
            <person name="Wylensek D."/>
            <person name="Hitch T.C.A."/>
            <person name="Clavel T."/>
        </authorList>
    </citation>
    <scope>NUCLEOTIDE SEQUENCE [LARGE SCALE GENOMIC DNA]</scope>
    <source>
        <strain evidence="2 3">WCA3-693-APC-4?</strain>
    </source>
</reference>
<evidence type="ECO:0000259" key="1">
    <source>
        <dbReference type="PROSITE" id="PS51186"/>
    </source>
</evidence>
<comment type="caution">
    <text evidence="2">The sequence shown here is derived from an EMBL/GenBank/DDBJ whole genome shotgun (WGS) entry which is preliminary data.</text>
</comment>
<dbReference type="GO" id="GO:0016747">
    <property type="term" value="F:acyltransferase activity, transferring groups other than amino-acyl groups"/>
    <property type="evidence" value="ECO:0007669"/>
    <property type="project" value="InterPro"/>
</dbReference>
<organism evidence="2 3">
    <name type="scientific">Tissierella pigra</name>
    <dbReference type="NCBI Taxonomy" id="2607614"/>
    <lineage>
        <taxon>Bacteria</taxon>
        <taxon>Bacillati</taxon>
        <taxon>Bacillota</taxon>
        <taxon>Tissierellia</taxon>
        <taxon>Tissierellales</taxon>
        <taxon>Tissierellaceae</taxon>
        <taxon>Tissierella</taxon>
    </lineage>
</organism>
<name>A0A6N7XP86_9FIRM</name>
<dbReference type="InterPro" id="IPR016181">
    <property type="entry name" value="Acyl_CoA_acyltransferase"/>
</dbReference>
<dbReference type="Pfam" id="PF00583">
    <property type="entry name" value="Acetyltransf_1"/>
    <property type="match status" value="1"/>
</dbReference>
<evidence type="ECO:0000313" key="3">
    <source>
        <dbReference type="Proteomes" id="UP000469523"/>
    </source>
</evidence>
<dbReference type="CDD" id="cd04301">
    <property type="entry name" value="NAT_SF"/>
    <property type="match status" value="1"/>
</dbReference>
<evidence type="ECO:0000313" key="2">
    <source>
        <dbReference type="EMBL" id="MSU02642.1"/>
    </source>
</evidence>
<feature type="domain" description="N-acetyltransferase" evidence="1">
    <location>
        <begin position="1"/>
        <end position="131"/>
    </location>
</feature>
<dbReference type="Gene3D" id="3.40.630.30">
    <property type="match status" value="1"/>
</dbReference>
<dbReference type="EMBL" id="VUNQ01000038">
    <property type="protein sequence ID" value="MSU02642.1"/>
    <property type="molecule type" value="Genomic_DNA"/>
</dbReference>
<dbReference type="SUPFAM" id="SSF55729">
    <property type="entry name" value="Acyl-CoA N-acyltransferases (Nat)"/>
    <property type="match status" value="1"/>
</dbReference>
<dbReference type="PROSITE" id="PS51186">
    <property type="entry name" value="GNAT"/>
    <property type="match status" value="1"/>
</dbReference>
<dbReference type="AlphaFoldDB" id="A0A6N7XP86"/>
<keyword evidence="3" id="KW-1185">Reference proteome</keyword>
<dbReference type="InterPro" id="IPR000182">
    <property type="entry name" value="GNAT_dom"/>
</dbReference>
<sequence>MYSSDLKYLEIGEGFFDKWPNPPSPEKHRQILENSYKAIVAIDNNKIVGFINAISDEILSAYIPLLEVLSQYKNQGIGTELIKKMLYELREFYMIDLLCDEDLQSFYGKQGMFKSQGMVIRNYKYQSGRYK</sequence>
<protein>
    <submittedName>
        <fullName evidence="2">GNAT family N-acetyltransferase</fullName>
    </submittedName>
</protein>
<keyword evidence="2" id="KW-0808">Transferase</keyword>
<dbReference type="Proteomes" id="UP000469523">
    <property type="component" value="Unassembled WGS sequence"/>
</dbReference>
<proteinExistence type="predicted"/>
<gene>
    <name evidence="2" type="ORF">FYJ83_14370</name>
</gene>